<evidence type="ECO:0000256" key="3">
    <source>
        <dbReference type="ARBA" id="ARBA00022842"/>
    </source>
</evidence>
<comment type="caution">
    <text evidence="8">The sequence shown here is derived from an EMBL/GenBank/DDBJ whole genome shotgun (WGS) entry which is preliminary data.</text>
</comment>
<protein>
    <recommendedName>
        <fullName evidence="5">ent-kaurene synthase</fullName>
        <ecNumber evidence="5">4.2.3.19</ecNumber>
    </recommendedName>
</protein>
<dbReference type="SUPFAM" id="SSF48576">
    <property type="entry name" value="Terpenoid synthases"/>
    <property type="match status" value="1"/>
</dbReference>
<dbReference type="SFLD" id="SFLDG01605">
    <property type="entry name" value="Terpene_Cyclase_Like_1_N-term"/>
    <property type="match status" value="1"/>
</dbReference>
<evidence type="ECO:0000313" key="8">
    <source>
        <dbReference type="EMBL" id="KAJ9543311.1"/>
    </source>
</evidence>
<dbReference type="Pfam" id="PF03936">
    <property type="entry name" value="Terpene_synth_C"/>
    <property type="match status" value="1"/>
</dbReference>
<comment type="catalytic activity">
    <reaction evidence="4">
        <text>ent-copalyl diphosphate = ent-kaur-16-ene + diphosphate</text>
        <dbReference type="Rhea" id="RHEA:22220"/>
        <dbReference type="ChEBI" id="CHEBI:15415"/>
        <dbReference type="ChEBI" id="CHEBI:33019"/>
        <dbReference type="ChEBI" id="CHEBI:58553"/>
        <dbReference type="EC" id="4.2.3.19"/>
    </reaction>
    <physiologicalReaction direction="left-to-right" evidence="4">
        <dbReference type="Rhea" id="RHEA:22221"/>
    </physiologicalReaction>
</comment>
<dbReference type="PANTHER" id="PTHR31739">
    <property type="entry name" value="ENT-COPALYL DIPHOSPHATE SYNTHASE, CHLOROPLASTIC"/>
    <property type="match status" value="1"/>
</dbReference>
<reference evidence="8" key="1">
    <citation type="submission" date="2023-03" db="EMBL/GenBank/DDBJ databases">
        <title>Chromosome-scale reference genome and RAD-based genetic map of yellow starthistle (Centaurea solstitialis) reveal putative structural variation and QTLs associated with invader traits.</title>
        <authorList>
            <person name="Reatini B."/>
            <person name="Cang F.A."/>
            <person name="Jiang Q."/>
            <person name="Mckibben M.T.W."/>
            <person name="Barker M.S."/>
            <person name="Rieseberg L.H."/>
            <person name="Dlugosch K.M."/>
        </authorList>
    </citation>
    <scope>NUCLEOTIDE SEQUENCE</scope>
    <source>
        <strain evidence="8">CAN-66</strain>
        <tissue evidence="8">Leaf</tissue>
    </source>
</reference>
<dbReference type="GO" id="GO:0000287">
    <property type="term" value="F:magnesium ion binding"/>
    <property type="evidence" value="ECO:0007669"/>
    <property type="project" value="TreeGrafter"/>
</dbReference>
<feature type="domain" description="Terpene synthase metal-binding" evidence="7">
    <location>
        <begin position="753"/>
        <end position="860"/>
    </location>
</feature>
<comment type="cofactor">
    <cofactor evidence="1">
        <name>Mg(2+)</name>
        <dbReference type="ChEBI" id="CHEBI:18420"/>
    </cofactor>
</comment>
<keyword evidence="9" id="KW-1185">Reference proteome</keyword>
<dbReference type="InterPro" id="IPR050148">
    <property type="entry name" value="Terpene_synthase-like"/>
</dbReference>
<dbReference type="GO" id="GO:0009899">
    <property type="term" value="F:ent-kaurene synthase activity"/>
    <property type="evidence" value="ECO:0007669"/>
    <property type="project" value="UniProtKB-EC"/>
</dbReference>
<dbReference type="SFLD" id="SFLDG01014">
    <property type="entry name" value="Terpene_Cyclase_Like_1_N-term"/>
    <property type="match status" value="1"/>
</dbReference>
<evidence type="ECO:0000256" key="2">
    <source>
        <dbReference type="ARBA" id="ARBA00022723"/>
    </source>
</evidence>
<sequence>MFYKMWEIWLTRWQEGLDATEGQAELIVQTISLIDGRWTLKELLVHPQHQRLSTVTNKLCHEIFQSHKSKENRATCFNSETTYSTSECIMQELVQLVLSNSPDDLDRELKQTFLTVAKTFFYKAYYDPMTINAHISKVLFETVQVVSVANLEQKSTDKKSFDLITMKTMIFSPTITFHLRSSSTTLSQFPSLRGVVLKVTNFQPKAMSNSRLQEYLDELQSNGLSFINRQTDTVDDDVDMNKVLLLYSKFYLYLYISCIYRFCNKSIIIVVVLTIDRYLKILYPSDEIKGFVETIKVMLHSMDDGERRCQLTILLGLHSCKMFPSSLEWIVNNQLPDGSWGDGLIFLAHDRIINTLACVIALTFWNVHPSKCQKGVQFLKENISKLENDNEEHMLIGFEVAFPSLIDFAKKLNIEVGIDSPVLEEIYARRNAKLTKIPNSIMHKVPTTLLHSLEGVPNLEWEKLVKLQCKDGSFLFSPSSTAFALMQTKDQKCLQYLTNIVTKFNGGVPTAYPLDLFEHIWVVDRLQRLGISRYFKSEVEGCIEYIYRYWTKDGICWARNTNVQDIDDTAMAFRLLRMHGYDVSPDVFRQFEKDGKFVCFVGQTTQATTGMFNLLRASQVLFPGEKILNDAKKFSYNYLKEKRSTDELLDKWIITKDLPGEVGYALDVPWYVSLPRLETRCYLDQYGGEDDVWIGKTLYRMGNVSNNTYLEMAKMDYNKCLAIHQLEWNTLQQWHLGFDIGRFGMSNITSLLVAYYLAAASVFEPERSNERIAWAKTTTLVDAISFLFDSRQLSKEHREDFVDEFRNTPPSLHHAEYGKPWHGLMVALRGTLRELASSTLTTHGRDIHPQLHHAWEIWLTRWQEGLDATEGQAELIVQTISLIDGRWTLKELLVHPQHQRLSTVTNKLCHEIFQSHKSKENRATCFNSETTYSTSECIMQELVQLVLSNSPDDLDRELKQTFLTVAKTFFYKAYYDPMTINAHISKVLFETRDN</sequence>
<dbReference type="PANTHER" id="PTHR31739:SF4">
    <property type="entry name" value="ENT-COPALYL DIPHOSPHATE SYNTHASE, CHLOROPLASTIC"/>
    <property type="match status" value="1"/>
</dbReference>
<dbReference type="Gene3D" id="1.50.10.130">
    <property type="entry name" value="Terpene synthase, N-terminal domain"/>
    <property type="match status" value="1"/>
</dbReference>
<dbReference type="InterPro" id="IPR001906">
    <property type="entry name" value="Terpene_synth_N"/>
</dbReference>
<dbReference type="Pfam" id="PF01397">
    <property type="entry name" value="Terpene_synth"/>
    <property type="match status" value="1"/>
</dbReference>
<dbReference type="SUPFAM" id="SSF48239">
    <property type="entry name" value="Terpenoid cyclases/Protein prenyltransferases"/>
    <property type="match status" value="2"/>
</dbReference>
<dbReference type="InterPro" id="IPR036965">
    <property type="entry name" value="Terpene_synth_N_sf"/>
</dbReference>
<evidence type="ECO:0000256" key="4">
    <source>
        <dbReference type="ARBA" id="ARBA00050853"/>
    </source>
</evidence>
<dbReference type="AlphaFoldDB" id="A0AA38SV63"/>
<dbReference type="EC" id="4.2.3.19" evidence="5"/>
<dbReference type="Gene3D" id="1.10.600.10">
    <property type="entry name" value="Farnesyl Diphosphate Synthase"/>
    <property type="match status" value="2"/>
</dbReference>
<evidence type="ECO:0000256" key="5">
    <source>
        <dbReference type="ARBA" id="ARBA00066670"/>
    </source>
</evidence>
<keyword evidence="3" id="KW-0460">Magnesium</keyword>
<dbReference type="Gene3D" id="1.50.10.160">
    <property type="match status" value="1"/>
</dbReference>
<dbReference type="EMBL" id="JARYMX010000006">
    <property type="protein sequence ID" value="KAJ9543311.1"/>
    <property type="molecule type" value="Genomic_DNA"/>
</dbReference>
<organism evidence="8 9">
    <name type="scientific">Centaurea solstitialis</name>
    <name type="common">yellow star-thistle</name>
    <dbReference type="NCBI Taxonomy" id="347529"/>
    <lineage>
        <taxon>Eukaryota</taxon>
        <taxon>Viridiplantae</taxon>
        <taxon>Streptophyta</taxon>
        <taxon>Embryophyta</taxon>
        <taxon>Tracheophyta</taxon>
        <taxon>Spermatophyta</taxon>
        <taxon>Magnoliopsida</taxon>
        <taxon>eudicotyledons</taxon>
        <taxon>Gunneridae</taxon>
        <taxon>Pentapetalae</taxon>
        <taxon>asterids</taxon>
        <taxon>campanulids</taxon>
        <taxon>Asterales</taxon>
        <taxon>Asteraceae</taxon>
        <taxon>Carduoideae</taxon>
        <taxon>Cardueae</taxon>
        <taxon>Centaureinae</taxon>
        <taxon>Centaurea</taxon>
    </lineage>
</organism>
<proteinExistence type="predicted"/>
<gene>
    <name evidence="8" type="ORF">OSB04_023018</name>
</gene>
<dbReference type="GO" id="GO:0009507">
    <property type="term" value="C:chloroplast"/>
    <property type="evidence" value="ECO:0007669"/>
    <property type="project" value="TreeGrafter"/>
</dbReference>
<name>A0AA38SV63_9ASTR</name>
<dbReference type="GO" id="GO:0033331">
    <property type="term" value="P:ent-kaurene metabolic process"/>
    <property type="evidence" value="ECO:0007669"/>
    <property type="project" value="UniProtKB-ARBA"/>
</dbReference>
<feature type="domain" description="Terpene synthase N-terminal" evidence="6">
    <location>
        <begin position="460"/>
        <end position="666"/>
    </location>
</feature>
<dbReference type="InterPro" id="IPR008930">
    <property type="entry name" value="Terpenoid_cyclase/PrenylTrfase"/>
</dbReference>
<evidence type="ECO:0000256" key="1">
    <source>
        <dbReference type="ARBA" id="ARBA00001946"/>
    </source>
</evidence>
<dbReference type="Proteomes" id="UP001172457">
    <property type="component" value="Chromosome 6"/>
</dbReference>
<evidence type="ECO:0000259" key="7">
    <source>
        <dbReference type="Pfam" id="PF03936"/>
    </source>
</evidence>
<dbReference type="InterPro" id="IPR005630">
    <property type="entry name" value="Terpene_synthase_metal-bd"/>
</dbReference>
<accession>A0AA38SV63</accession>
<evidence type="ECO:0000313" key="9">
    <source>
        <dbReference type="Proteomes" id="UP001172457"/>
    </source>
</evidence>
<dbReference type="InterPro" id="IPR008949">
    <property type="entry name" value="Isoprenoid_synthase_dom_sf"/>
</dbReference>
<dbReference type="FunFam" id="1.50.10.130:FF:000002">
    <property type="entry name" value="Ent-copalyl diphosphate synthase, chloroplastic"/>
    <property type="match status" value="1"/>
</dbReference>
<keyword evidence="2" id="KW-0479">Metal-binding</keyword>
<evidence type="ECO:0000259" key="6">
    <source>
        <dbReference type="Pfam" id="PF01397"/>
    </source>
</evidence>
<dbReference type="GO" id="GO:0009686">
    <property type="term" value="P:gibberellin biosynthetic process"/>
    <property type="evidence" value="ECO:0007669"/>
    <property type="project" value="TreeGrafter"/>
</dbReference>